<keyword evidence="7" id="KW-0732">Signal</keyword>
<keyword evidence="11" id="KW-1185">Reference proteome</keyword>
<dbReference type="EMBL" id="SNYI01000003">
    <property type="protein sequence ID" value="TDQ29325.1"/>
    <property type="molecule type" value="Genomic_DNA"/>
</dbReference>
<dbReference type="PRINTS" id="PR00153">
    <property type="entry name" value="CSAPPISMRASE"/>
</dbReference>
<dbReference type="Gene3D" id="2.40.100.10">
    <property type="entry name" value="Cyclophilin-like"/>
    <property type="match status" value="1"/>
</dbReference>
<dbReference type="InterPro" id="IPR001179">
    <property type="entry name" value="PPIase_FKBP_dom"/>
</dbReference>
<dbReference type="Pfam" id="PF00160">
    <property type="entry name" value="Pro_isomerase"/>
    <property type="match status" value="1"/>
</dbReference>
<protein>
    <recommendedName>
        <fullName evidence="3 6">peptidylprolyl isomerase</fullName>
        <ecNumber evidence="3 6">5.2.1.8</ecNumber>
    </recommendedName>
</protein>
<dbReference type="PROSITE" id="PS50072">
    <property type="entry name" value="CSA_PPIASE_2"/>
    <property type="match status" value="1"/>
</dbReference>
<dbReference type="SUPFAM" id="SSF54534">
    <property type="entry name" value="FKBP-like"/>
    <property type="match status" value="1"/>
</dbReference>
<comment type="caution">
    <text evidence="10">The sequence shown here is derived from an EMBL/GenBank/DDBJ whole genome shotgun (WGS) entry which is preliminary data.</text>
</comment>
<evidence type="ECO:0000313" key="11">
    <source>
        <dbReference type="Proteomes" id="UP000295468"/>
    </source>
</evidence>
<feature type="domain" description="PPIase cyclophilin-type" evidence="9">
    <location>
        <begin position="39"/>
        <end position="191"/>
    </location>
</feature>
<evidence type="ECO:0000259" key="9">
    <source>
        <dbReference type="PROSITE" id="PS50072"/>
    </source>
</evidence>
<dbReference type="Proteomes" id="UP000295468">
    <property type="component" value="Unassembled WGS sequence"/>
</dbReference>
<dbReference type="InterPro" id="IPR029000">
    <property type="entry name" value="Cyclophilin-like_dom_sf"/>
</dbReference>
<evidence type="ECO:0000256" key="7">
    <source>
        <dbReference type="SAM" id="SignalP"/>
    </source>
</evidence>
<proteinExistence type="inferred from homology"/>
<evidence type="ECO:0000256" key="3">
    <source>
        <dbReference type="ARBA" id="ARBA00013194"/>
    </source>
</evidence>
<dbReference type="PROSITE" id="PS51257">
    <property type="entry name" value="PROKAR_LIPOPROTEIN"/>
    <property type="match status" value="1"/>
</dbReference>
<dbReference type="SUPFAM" id="SSF50891">
    <property type="entry name" value="Cyclophilin-like"/>
    <property type="match status" value="1"/>
</dbReference>
<dbReference type="AlphaFoldDB" id="A0A4R6TG42"/>
<sequence length="369" mass="40222">MKNAIYFLLLFTAILTSCKSSQHADLGDGIFADIETSEGDIIIRLEYQKTPVTVANFITLAEGTSPFVSDEYKDKKYYDGVTFHRVIKDFMIQGGDPTGSGNGNPGYKFKNEIHDSLSHNKAGILSMANAGPGTNGSQFFITHKETPWLDGRHTVFGEVVSGMSVVDTIAQVKTGEKDKPVKDVVMNKVEIIRNGKAAKNFDAVQVMSDYFAEEEAKVAAAQKVKSEFIATIAEQRAKADSLPSGLKILRLEEGTGEKPAIGNQVMVDYAGWLTDGTLFDTSEAEIAEKFGQYDNLYKMHRGNFSPVPMDYSPDSRLVAGFKEGLLSMNIGDKVRLFIPPHLGYGAQGGGPIPPNAELVFDVEIVEAAK</sequence>
<organism evidence="10 11">
    <name type="scientific">Zeaxanthinibacter enoshimensis</name>
    <dbReference type="NCBI Taxonomy" id="392009"/>
    <lineage>
        <taxon>Bacteria</taxon>
        <taxon>Pseudomonadati</taxon>
        <taxon>Bacteroidota</taxon>
        <taxon>Flavobacteriia</taxon>
        <taxon>Flavobacteriales</taxon>
        <taxon>Flavobacteriaceae</taxon>
        <taxon>Zeaxanthinibacter</taxon>
    </lineage>
</organism>
<dbReference type="PANTHER" id="PTHR45625">
    <property type="entry name" value="PEPTIDYL-PROLYL CIS-TRANS ISOMERASE-RELATED"/>
    <property type="match status" value="1"/>
</dbReference>
<dbReference type="InterPro" id="IPR044666">
    <property type="entry name" value="Cyclophilin_A-like"/>
</dbReference>
<comment type="similarity">
    <text evidence="2">Belongs to the cyclophilin-type PPIase family.</text>
</comment>
<evidence type="ECO:0000256" key="5">
    <source>
        <dbReference type="ARBA" id="ARBA00023235"/>
    </source>
</evidence>
<dbReference type="GO" id="GO:0003755">
    <property type="term" value="F:peptidyl-prolyl cis-trans isomerase activity"/>
    <property type="evidence" value="ECO:0007669"/>
    <property type="project" value="UniProtKB-KW"/>
</dbReference>
<dbReference type="GO" id="GO:0006457">
    <property type="term" value="P:protein folding"/>
    <property type="evidence" value="ECO:0007669"/>
    <property type="project" value="InterPro"/>
</dbReference>
<keyword evidence="4 6" id="KW-0697">Rotamase</keyword>
<keyword evidence="5 6" id="KW-0413">Isomerase</keyword>
<dbReference type="InterPro" id="IPR020892">
    <property type="entry name" value="Cyclophilin-type_PPIase_CS"/>
</dbReference>
<comment type="catalytic activity">
    <reaction evidence="1 6">
        <text>[protein]-peptidylproline (omega=180) = [protein]-peptidylproline (omega=0)</text>
        <dbReference type="Rhea" id="RHEA:16237"/>
        <dbReference type="Rhea" id="RHEA-COMP:10747"/>
        <dbReference type="Rhea" id="RHEA-COMP:10748"/>
        <dbReference type="ChEBI" id="CHEBI:83833"/>
        <dbReference type="ChEBI" id="CHEBI:83834"/>
        <dbReference type="EC" id="5.2.1.8"/>
    </reaction>
</comment>
<dbReference type="Gene3D" id="3.10.50.40">
    <property type="match status" value="1"/>
</dbReference>
<dbReference type="Pfam" id="PF00254">
    <property type="entry name" value="FKBP_C"/>
    <property type="match status" value="1"/>
</dbReference>
<dbReference type="PANTHER" id="PTHR45625:SF4">
    <property type="entry name" value="PEPTIDYLPROLYL ISOMERASE DOMAIN AND WD REPEAT-CONTAINING PROTEIN 1"/>
    <property type="match status" value="1"/>
</dbReference>
<evidence type="ECO:0000259" key="8">
    <source>
        <dbReference type="PROSITE" id="PS50059"/>
    </source>
</evidence>
<dbReference type="PROSITE" id="PS50059">
    <property type="entry name" value="FKBP_PPIASE"/>
    <property type="match status" value="1"/>
</dbReference>
<feature type="chain" id="PRO_5020493047" description="peptidylprolyl isomerase" evidence="7">
    <location>
        <begin position="25"/>
        <end position="369"/>
    </location>
</feature>
<reference evidence="10 11" key="1">
    <citation type="submission" date="2019-03" db="EMBL/GenBank/DDBJ databases">
        <title>Genomic Encyclopedia of Archaeal and Bacterial Type Strains, Phase II (KMG-II): from individual species to whole genera.</title>
        <authorList>
            <person name="Goeker M."/>
        </authorList>
    </citation>
    <scope>NUCLEOTIDE SEQUENCE [LARGE SCALE GENOMIC DNA]</scope>
    <source>
        <strain evidence="10 11">DSM 18435</strain>
    </source>
</reference>
<dbReference type="EC" id="5.2.1.8" evidence="3 6"/>
<evidence type="ECO:0000256" key="6">
    <source>
        <dbReference type="PROSITE-ProRule" id="PRU00277"/>
    </source>
</evidence>
<dbReference type="CDD" id="cd00317">
    <property type="entry name" value="cyclophilin"/>
    <property type="match status" value="1"/>
</dbReference>
<evidence type="ECO:0000256" key="2">
    <source>
        <dbReference type="ARBA" id="ARBA00007365"/>
    </source>
</evidence>
<feature type="domain" description="PPIase FKBP-type" evidence="8">
    <location>
        <begin position="262"/>
        <end position="368"/>
    </location>
</feature>
<dbReference type="InterPro" id="IPR046357">
    <property type="entry name" value="PPIase_dom_sf"/>
</dbReference>
<evidence type="ECO:0000256" key="4">
    <source>
        <dbReference type="ARBA" id="ARBA00023110"/>
    </source>
</evidence>
<dbReference type="RefSeq" id="WP_133644900.1">
    <property type="nucleotide sequence ID" value="NZ_SNYI01000003.1"/>
</dbReference>
<gene>
    <name evidence="10" type="ORF">CLV82_2781</name>
</gene>
<evidence type="ECO:0000256" key="1">
    <source>
        <dbReference type="ARBA" id="ARBA00000971"/>
    </source>
</evidence>
<dbReference type="OrthoDB" id="9807797at2"/>
<dbReference type="InterPro" id="IPR002130">
    <property type="entry name" value="Cyclophilin-type_PPIase_dom"/>
</dbReference>
<evidence type="ECO:0000313" key="10">
    <source>
        <dbReference type="EMBL" id="TDQ29325.1"/>
    </source>
</evidence>
<accession>A0A4R6TG42</accession>
<feature type="signal peptide" evidence="7">
    <location>
        <begin position="1"/>
        <end position="24"/>
    </location>
</feature>
<name>A0A4R6TG42_9FLAO</name>
<dbReference type="PROSITE" id="PS00170">
    <property type="entry name" value="CSA_PPIASE_1"/>
    <property type="match status" value="1"/>
</dbReference>